<dbReference type="OrthoDB" id="2704700at2"/>
<organism evidence="2 3">
    <name type="scientific">Virgibacillus indicus</name>
    <dbReference type="NCBI Taxonomy" id="2024554"/>
    <lineage>
        <taxon>Bacteria</taxon>
        <taxon>Bacillati</taxon>
        <taxon>Bacillota</taxon>
        <taxon>Bacilli</taxon>
        <taxon>Bacillales</taxon>
        <taxon>Bacillaceae</taxon>
        <taxon>Virgibacillus</taxon>
    </lineage>
</organism>
<dbReference type="InterPro" id="IPR025889">
    <property type="entry name" value="GSP17M-like_dom"/>
</dbReference>
<sequence length="138" mass="15419">MTRQIFGSFDTKDEAINIVNSLELKGYKAKNILIFANDDNTGELAKRTDVNVESSIVETESESSFADKLKKIFMNDSGSHPYLHEKLNYAGISDKQAEKYVEDIEAGKILVLADDELRMGHDSVSDDVTLSVDTIKRN</sequence>
<evidence type="ECO:0000313" key="2">
    <source>
        <dbReference type="EMBL" id="OZU87159.1"/>
    </source>
</evidence>
<comment type="caution">
    <text evidence="2">The sequence shown here is derived from an EMBL/GenBank/DDBJ whole genome shotgun (WGS) entry which is preliminary data.</text>
</comment>
<evidence type="ECO:0000313" key="3">
    <source>
        <dbReference type="Proteomes" id="UP000216498"/>
    </source>
</evidence>
<evidence type="ECO:0000259" key="1">
    <source>
        <dbReference type="Pfam" id="PF11181"/>
    </source>
</evidence>
<dbReference type="Proteomes" id="UP000216498">
    <property type="component" value="Unassembled WGS sequence"/>
</dbReference>
<dbReference type="Pfam" id="PF11181">
    <property type="entry name" value="YflT"/>
    <property type="match status" value="1"/>
</dbReference>
<protein>
    <recommendedName>
        <fullName evidence="1">General stress protein 17M-like domain-containing protein</fullName>
    </recommendedName>
</protein>
<feature type="domain" description="General stress protein 17M-like" evidence="1">
    <location>
        <begin position="5"/>
        <end position="107"/>
    </location>
</feature>
<gene>
    <name evidence="2" type="ORF">CIL03_18415</name>
</gene>
<dbReference type="RefSeq" id="WP_094887350.1">
    <property type="nucleotide sequence ID" value="NZ_NPMS01000014.1"/>
</dbReference>
<dbReference type="EMBL" id="NPMS01000014">
    <property type="protein sequence ID" value="OZU87159.1"/>
    <property type="molecule type" value="Genomic_DNA"/>
</dbReference>
<reference evidence="2 3" key="1">
    <citation type="submission" date="2017-08" db="EMBL/GenBank/DDBJ databases">
        <title>Virgibacillus indicus sp. nov. and Virgibacillus profoundi sp. nov, two moderately halophilic bacteria isolated from marine sediment by using the Microfluidic Streak Plate.</title>
        <authorList>
            <person name="Xu B."/>
            <person name="Hu B."/>
            <person name="Wang J."/>
            <person name="Zhu Y."/>
            <person name="Huang L."/>
            <person name="Du W."/>
            <person name="Huang Y."/>
        </authorList>
    </citation>
    <scope>NUCLEOTIDE SEQUENCE [LARGE SCALE GENOMIC DNA]</scope>
    <source>
        <strain evidence="2 3">IO3-P2-C2</strain>
    </source>
</reference>
<dbReference type="AlphaFoldDB" id="A0A265N6T4"/>
<keyword evidence="3" id="KW-1185">Reference proteome</keyword>
<name>A0A265N6T4_9BACI</name>
<accession>A0A265N6T4</accession>
<proteinExistence type="predicted"/>